<dbReference type="GO" id="GO:0051287">
    <property type="term" value="F:NAD binding"/>
    <property type="evidence" value="ECO:0007669"/>
    <property type="project" value="InterPro"/>
</dbReference>
<reference evidence="7 8" key="1">
    <citation type="submission" date="2020-06" db="EMBL/GenBank/DDBJ databases">
        <authorList>
            <person name="Kang J."/>
        </authorList>
    </citation>
    <scope>NUCLEOTIDE SEQUENCE [LARGE SCALE GENOMIC DNA]</scope>
    <source>
        <strain evidence="7 8">DCY120</strain>
    </source>
</reference>
<dbReference type="PANTHER" id="PTHR43026:SF1">
    <property type="entry name" value="2-HYDROXYACID DEHYDROGENASE HOMOLOG 1-RELATED"/>
    <property type="match status" value="1"/>
</dbReference>
<organism evidence="7 8">
    <name type="scientific">Bombilactobacillus apium</name>
    <dbReference type="NCBI Taxonomy" id="2675299"/>
    <lineage>
        <taxon>Bacteria</taxon>
        <taxon>Bacillati</taxon>
        <taxon>Bacillota</taxon>
        <taxon>Bacilli</taxon>
        <taxon>Lactobacillales</taxon>
        <taxon>Lactobacillaceae</taxon>
        <taxon>Bombilactobacillus</taxon>
    </lineage>
</organism>
<dbReference type="InterPro" id="IPR029753">
    <property type="entry name" value="D-isomer_DH_CS"/>
</dbReference>
<keyword evidence="2 4" id="KW-0560">Oxidoreductase</keyword>
<dbReference type="SUPFAM" id="SSF52283">
    <property type="entry name" value="Formate/glycerate dehydrogenase catalytic domain-like"/>
    <property type="match status" value="1"/>
</dbReference>
<dbReference type="PROSITE" id="PS00670">
    <property type="entry name" value="D_2_HYDROXYACID_DH_2"/>
    <property type="match status" value="1"/>
</dbReference>
<evidence type="ECO:0000313" key="8">
    <source>
        <dbReference type="Proteomes" id="UP000563523"/>
    </source>
</evidence>
<dbReference type="AlphaFoldDB" id="A0A850RB22"/>
<dbReference type="RefSeq" id="WP_176942684.1">
    <property type="nucleotide sequence ID" value="NZ_JABZEC010000004.1"/>
</dbReference>
<dbReference type="CDD" id="cd12186">
    <property type="entry name" value="LDH"/>
    <property type="match status" value="1"/>
</dbReference>
<dbReference type="GO" id="GO:0008720">
    <property type="term" value="F:D-lactate dehydrogenase (NAD+) activity"/>
    <property type="evidence" value="ECO:0007669"/>
    <property type="project" value="TreeGrafter"/>
</dbReference>
<dbReference type="PROSITE" id="PS00671">
    <property type="entry name" value="D_2_HYDROXYACID_DH_3"/>
    <property type="match status" value="1"/>
</dbReference>
<keyword evidence="3" id="KW-0520">NAD</keyword>
<evidence type="ECO:0000259" key="5">
    <source>
        <dbReference type="Pfam" id="PF00389"/>
    </source>
</evidence>
<proteinExistence type="inferred from homology"/>
<keyword evidence="8" id="KW-1185">Reference proteome</keyword>
<evidence type="ECO:0000256" key="3">
    <source>
        <dbReference type="ARBA" id="ARBA00023027"/>
    </source>
</evidence>
<gene>
    <name evidence="7" type="ORF">HU830_04960</name>
</gene>
<dbReference type="InterPro" id="IPR006139">
    <property type="entry name" value="D-isomer_2_OHA_DH_cat_dom"/>
</dbReference>
<comment type="similarity">
    <text evidence="1 4">Belongs to the D-isomer specific 2-hydroxyacid dehydrogenase family.</text>
</comment>
<dbReference type="InterPro" id="IPR029752">
    <property type="entry name" value="D-isomer_DH_CS1"/>
</dbReference>
<feature type="domain" description="D-isomer specific 2-hydroxyacid dehydrogenase NAD-binding" evidence="6">
    <location>
        <begin position="112"/>
        <end position="298"/>
    </location>
</feature>
<feature type="domain" description="D-isomer specific 2-hydroxyacid dehydrogenase catalytic" evidence="5">
    <location>
        <begin position="6"/>
        <end position="329"/>
    </location>
</feature>
<name>A0A850RB22_9LACO</name>
<dbReference type="InterPro" id="IPR036291">
    <property type="entry name" value="NAD(P)-bd_dom_sf"/>
</dbReference>
<evidence type="ECO:0000256" key="2">
    <source>
        <dbReference type="ARBA" id="ARBA00023002"/>
    </source>
</evidence>
<comment type="caution">
    <text evidence="7">The sequence shown here is derived from an EMBL/GenBank/DDBJ whole genome shotgun (WGS) entry which is preliminary data.</text>
</comment>
<dbReference type="EMBL" id="JABZEC010000004">
    <property type="protein sequence ID" value="NVY96516.1"/>
    <property type="molecule type" value="Genomic_DNA"/>
</dbReference>
<sequence length="331" mass="36897">MKIISYSIRDDEMPALKAWKSQHPDVEVQVESENLTPETASKAQGADAAVTFQQAPYTKEVLEELQKLGVNKLSLRNVGIDNIDLPVAEKLGFQITNVPVYSPNAIAEHAAWLMGRLLRRVPEYDAKIKQRDLRWAPEIGREMRMQTVGVIGTGHIGRVLINILQGFGAKVVCYDIFQNPEIKAADLYVDSLDELYQQSDIITLHVPSVKENIHMINADSIAKMKDSVIIINVARGDLIDTDDLLKALDNGQVAAAGLDVYEKEVGIFNKDWAGQPVPDANLEDLFRRQNVIVTPHTAFYTETAVENMVQKSFDASLQLIKGETPDTLVKY</sequence>
<dbReference type="InterPro" id="IPR006140">
    <property type="entry name" value="D-isomer_DH_NAD-bd"/>
</dbReference>
<dbReference type="PANTHER" id="PTHR43026">
    <property type="entry name" value="2-HYDROXYACID DEHYDROGENASE HOMOLOG 1-RELATED"/>
    <property type="match status" value="1"/>
</dbReference>
<evidence type="ECO:0000313" key="7">
    <source>
        <dbReference type="EMBL" id="NVY96516.1"/>
    </source>
</evidence>
<accession>A0A850RB22</accession>
<dbReference type="SUPFAM" id="SSF51735">
    <property type="entry name" value="NAD(P)-binding Rossmann-fold domains"/>
    <property type="match status" value="1"/>
</dbReference>
<evidence type="ECO:0000256" key="1">
    <source>
        <dbReference type="ARBA" id="ARBA00005854"/>
    </source>
</evidence>
<dbReference type="Pfam" id="PF02826">
    <property type="entry name" value="2-Hacid_dh_C"/>
    <property type="match status" value="1"/>
</dbReference>
<dbReference type="InterPro" id="IPR058205">
    <property type="entry name" value="D-LDH-like"/>
</dbReference>
<evidence type="ECO:0000256" key="4">
    <source>
        <dbReference type="RuleBase" id="RU003719"/>
    </source>
</evidence>
<evidence type="ECO:0000259" key="6">
    <source>
        <dbReference type="Pfam" id="PF02826"/>
    </source>
</evidence>
<dbReference type="Proteomes" id="UP000563523">
    <property type="component" value="Unassembled WGS sequence"/>
</dbReference>
<protein>
    <submittedName>
        <fullName evidence="7">D-2-hydroxyacid dehydrogenase</fullName>
    </submittedName>
</protein>
<dbReference type="Gene3D" id="3.40.50.720">
    <property type="entry name" value="NAD(P)-binding Rossmann-like Domain"/>
    <property type="match status" value="2"/>
</dbReference>
<dbReference type="Pfam" id="PF00389">
    <property type="entry name" value="2-Hacid_dh"/>
    <property type="match status" value="1"/>
</dbReference>
<dbReference type="PROSITE" id="PS00065">
    <property type="entry name" value="D_2_HYDROXYACID_DH_1"/>
    <property type="match status" value="1"/>
</dbReference>